<keyword evidence="3" id="KW-1185">Reference proteome</keyword>
<reference evidence="3" key="1">
    <citation type="journal article" date="2019" name="Int. J. Syst. Evol. Microbiol.">
        <title>The Global Catalogue of Microorganisms (GCM) 10K type strain sequencing project: providing services to taxonomists for standard genome sequencing and annotation.</title>
        <authorList>
            <consortium name="The Broad Institute Genomics Platform"/>
            <consortium name="The Broad Institute Genome Sequencing Center for Infectious Disease"/>
            <person name="Wu L."/>
            <person name="Ma J."/>
        </authorList>
    </citation>
    <scope>NUCLEOTIDE SEQUENCE [LARGE SCALE GENOMIC DNA]</scope>
    <source>
        <strain evidence="3">CGMCC 1.15772</strain>
    </source>
</reference>
<dbReference type="Pfam" id="PF12867">
    <property type="entry name" value="DinB_2"/>
    <property type="match status" value="1"/>
</dbReference>
<protein>
    <submittedName>
        <fullName evidence="2">DinB family protein</fullName>
    </submittedName>
</protein>
<evidence type="ECO:0000313" key="2">
    <source>
        <dbReference type="EMBL" id="MFC6590701.1"/>
    </source>
</evidence>
<accession>A0ABW1Y8Q3</accession>
<dbReference type="InterPro" id="IPR034660">
    <property type="entry name" value="DinB/YfiT-like"/>
</dbReference>
<gene>
    <name evidence="2" type="ORF">ACFP81_00700</name>
</gene>
<comment type="caution">
    <text evidence="2">The sequence shown here is derived from an EMBL/GenBank/DDBJ whole genome shotgun (WGS) entry which is preliminary data.</text>
</comment>
<proteinExistence type="predicted"/>
<dbReference type="RefSeq" id="WP_380081718.1">
    <property type="nucleotide sequence ID" value="NZ_JBHSWD010000001.1"/>
</dbReference>
<name>A0ABW1Y8Q3_9DEIO</name>
<organism evidence="2 3">
    <name type="scientific">Deinococcus lacus</name>
    <dbReference type="NCBI Taxonomy" id="392561"/>
    <lineage>
        <taxon>Bacteria</taxon>
        <taxon>Thermotogati</taxon>
        <taxon>Deinococcota</taxon>
        <taxon>Deinococci</taxon>
        <taxon>Deinococcales</taxon>
        <taxon>Deinococcaceae</taxon>
        <taxon>Deinococcus</taxon>
    </lineage>
</organism>
<evidence type="ECO:0000259" key="1">
    <source>
        <dbReference type="Pfam" id="PF12867"/>
    </source>
</evidence>
<evidence type="ECO:0000313" key="3">
    <source>
        <dbReference type="Proteomes" id="UP001596297"/>
    </source>
</evidence>
<dbReference type="SUPFAM" id="SSF109854">
    <property type="entry name" value="DinB/YfiT-like putative metalloenzymes"/>
    <property type="match status" value="1"/>
</dbReference>
<dbReference type="EMBL" id="JBHSWD010000001">
    <property type="protein sequence ID" value="MFC6590701.1"/>
    <property type="molecule type" value="Genomic_DNA"/>
</dbReference>
<sequence length="168" mass="18924">MKPLDQFGDTGPAVARRLLAELDLLEQHLAARRDWHTQQPGRDWTPGQEAEHVLLVSESSAKIVSLLLSDRPLRAFPQVPGEVRDGRRQAPAGLLPSAQAPEWQDLQARWQASREQLAALCQAAPTQSERRLWHPFLGELDALDWLRMNTGHIESHRRLLEQSLPTSG</sequence>
<dbReference type="Gene3D" id="1.20.120.450">
    <property type="entry name" value="dinb family like domain"/>
    <property type="match status" value="1"/>
</dbReference>
<feature type="domain" description="DinB-like" evidence="1">
    <location>
        <begin position="32"/>
        <end position="159"/>
    </location>
</feature>
<dbReference type="Proteomes" id="UP001596297">
    <property type="component" value="Unassembled WGS sequence"/>
</dbReference>
<dbReference type="InterPro" id="IPR024775">
    <property type="entry name" value="DinB-like"/>
</dbReference>